<dbReference type="EMBL" id="JBHSPH010000010">
    <property type="protein sequence ID" value="MFC5864718.1"/>
    <property type="molecule type" value="Genomic_DNA"/>
</dbReference>
<dbReference type="Gene3D" id="3.40.50.1820">
    <property type="entry name" value="alpha/beta hydrolase"/>
    <property type="match status" value="1"/>
</dbReference>
<dbReference type="PANTHER" id="PTHR43358">
    <property type="entry name" value="ALPHA/BETA-HYDROLASE"/>
    <property type="match status" value="1"/>
</dbReference>
<dbReference type="InterPro" id="IPR052920">
    <property type="entry name" value="DNA-binding_regulatory"/>
</dbReference>
<dbReference type="SUPFAM" id="SSF53474">
    <property type="entry name" value="alpha/beta-Hydrolases"/>
    <property type="match status" value="1"/>
</dbReference>
<sequence length="315" mass="34365">MKRTVLWSQRIARILACSALAYLVLAAVFGVILAEGVLHVARNHVPPRAKFAALVSPWSRSGLEDVSIKAEDGAILRGWPVRPDRWKQKAVILLHGVGDNRAGMVSFAPIFLKNGYEVLIPDARGHGESGGSLATYGWFEKEDVRVWVAALKRGDVWNNAPQCVFLMGESMGAAIAVQAASVPGVCGVVAEAPFSSFREIAYERIAQVGHVPLSWSRLVAWPVVDAAFAYARLRYGIDFDRVSPQLALESTHAPVLLIAGLRDSNIPARHSKRIMASAIGRNELWLVPGAGHTDASRIEPVEFERRVLSWFKGCG</sequence>
<dbReference type="Pfam" id="PF12697">
    <property type="entry name" value="Abhydrolase_6"/>
    <property type="match status" value="1"/>
</dbReference>
<evidence type="ECO:0000313" key="3">
    <source>
        <dbReference type="Proteomes" id="UP001596091"/>
    </source>
</evidence>
<name>A0ABW1EP56_9BACT</name>
<accession>A0ABW1EP56</accession>
<organism evidence="2 3">
    <name type="scientific">Acidicapsa dinghuensis</name>
    <dbReference type="NCBI Taxonomy" id="2218256"/>
    <lineage>
        <taxon>Bacteria</taxon>
        <taxon>Pseudomonadati</taxon>
        <taxon>Acidobacteriota</taxon>
        <taxon>Terriglobia</taxon>
        <taxon>Terriglobales</taxon>
        <taxon>Acidobacteriaceae</taxon>
        <taxon>Acidicapsa</taxon>
    </lineage>
</organism>
<evidence type="ECO:0000259" key="1">
    <source>
        <dbReference type="Pfam" id="PF12697"/>
    </source>
</evidence>
<keyword evidence="3" id="KW-1185">Reference proteome</keyword>
<dbReference type="Proteomes" id="UP001596091">
    <property type="component" value="Unassembled WGS sequence"/>
</dbReference>
<dbReference type="InterPro" id="IPR029058">
    <property type="entry name" value="AB_hydrolase_fold"/>
</dbReference>
<reference evidence="3" key="1">
    <citation type="journal article" date="2019" name="Int. J. Syst. Evol. Microbiol.">
        <title>The Global Catalogue of Microorganisms (GCM) 10K type strain sequencing project: providing services to taxonomists for standard genome sequencing and annotation.</title>
        <authorList>
            <consortium name="The Broad Institute Genomics Platform"/>
            <consortium name="The Broad Institute Genome Sequencing Center for Infectious Disease"/>
            <person name="Wu L."/>
            <person name="Ma J."/>
        </authorList>
    </citation>
    <scope>NUCLEOTIDE SEQUENCE [LARGE SCALE GENOMIC DNA]</scope>
    <source>
        <strain evidence="3">JCM 4087</strain>
    </source>
</reference>
<protein>
    <submittedName>
        <fullName evidence="2">Alpha/beta hydrolase</fullName>
    </submittedName>
</protein>
<evidence type="ECO:0000313" key="2">
    <source>
        <dbReference type="EMBL" id="MFC5864718.1"/>
    </source>
</evidence>
<dbReference type="GO" id="GO:0016787">
    <property type="term" value="F:hydrolase activity"/>
    <property type="evidence" value="ECO:0007669"/>
    <property type="project" value="UniProtKB-KW"/>
</dbReference>
<comment type="caution">
    <text evidence="2">The sequence shown here is derived from an EMBL/GenBank/DDBJ whole genome shotgun (WGS) entry which is preliminary data.</text>
</comment>
<dbReference type="InterPro" id="IPR000073">
    <property type="entry name" value="AB_hydrolase_1"/>
</dbReference>
<gene>
    <name evidence="2" type="ORF">ACFPT7_20585</name>
</gene>
<keyword evidence="2" id="KW-0378">Hydrolase</keyword>
<dbReference type="RefSeq" id="WP_263332676.1">
    <property type="nucleotide sequence ID" value="NZ_JAGSYH010000001.1"/>
</dbReference>
<dbReference type="PANTHER" id="PTHR43358:SF4">
    <property type="entry name" value="ALPHA_BETA HYDROLASE FOLD-1 DOMAIN-CONTAINING PROTEIN"/>
    <property type="match status" value="1"/>
</dbReference>
<feature type="domain" description="AB hydrolase-1" evidence="1">
    <location>
        <begin position="91"/>
        <end position="295"/>
    </location>
</feature>
<proteinExistence type="predicted"/>